<gene>
    <name evidence="1" type="ORF">KI387_003644</name>
</gene>
<dbReference type="AlphaFoldDB" id="A0AA38LPH5"/>
<protein>
    <submittedName>
        <fullName evidence="1">Uncharacterized protein</fullName>
    </submittedName>
</protein>
<proteinExistence type="predicted"/>
<sequence>MLAASSSARAALSPAFGSFSRKHLVAWHITKKLTISLYFYSTSSKFSLLSNQGSSPVSDNGVQSFPSSTFSTLRSSHISFASSSVPAMDEIEWNDSGGKKKVAVEMSRDFILEARHQQHSRYIPVKAFFLSTSVDLRSLQLEHVLDIVPPASRTANYVILKYANTLSHHSSTNTLIAK</sequence>
<evidence type="ECO:0000313" key="2">
    <source>
        <dbReference type="Proteomes" id="UP000824469"/>
    </source>
</evidence>
<dbReference type="Proteomes" id="UP000824469">
    <property type="component" value="Unassembled WGS sequence"/>
</dbReference>
<accession>A0AA38LPH5</accession>
<reference evidence="1 2" key="1">
    <citation type="journal article" date="2021" name="Nat. Plants">
        <title>The Taxus genome provides insights into paclitaxel biosynthesis.</title>
        <authorList>
            <person name="Xiong X."/>
            <person name="Gou J."/>
            <person name="Liao Q."/>
            <person name="Li Y."/>
            <person name="Zhou Q."/>
            <person name="Bi G."/>
            <person name="Li C."/>
            <person name="Du R."/>
            <person name="Wang X."/>
            <person name="Sun T."/>
            <person name="Guo L."/>
            <person name="Liang H."/>
            <person name="Lu P."/>
            <person name="Wu Y."/>
            <person name="Zhang Z."/>
            <person name="Ro D.K."/>
            <person name="Shang Y."/>
            <person name="Huang S."/>
            <person name="Yan J."/>
        </authorList>
    </citation>
    <scope>NUCLEOTIDE SEQUENCE [LARGE SCALE GENOMIC DNA]</scope>
    <source>
        <strain evidence="1">Ta-2019</strain>
    </source>
</reference>
<evidence type="ECO:0000313" key="1">
    <source>
        <dbReference type="EMBL" id="KAH9331536.1"/>
    </source>
</evidence>
<keyword evidence="2" id="KW-1185">Reference proteome</keyword>
<feature type="non-terminal residue" evidence="1">
    <location>
        <position position="1"/>
    </location>
</feature>
<organism evidence="1 2">
    <name type="scientific">Taxus chinensis</name>
    <name type="common">Chinese yew</name>
    <name type="synonym">Taxus wallichiana var. chinensis</name>
    <dbReference type="NCBI Taxonomy" id="29808"/>
    <lineage>
        <taxon>Eukaryota</taxon>
        <taxon>Viridiplantae</taxon>
        <taxon>Streptophyta</taxon>
        <taxon>Embryophyta</taxon>
        <taxon>Tracheophyta</taxon>
        <taxon>Spermatophyta</taxon>
        <taxon>Pinopsida</taxon>
        <taxon>Pinidae</taxon>
        <taxon>Conifers II</taxon>
        <taxon>Cupressales</taxon>
        <taxon>Taxaceae</taxon>
        <taxon>Taxus</taxon>
    </lineage>
</organism>
<name>A0AA38LPH5_TAXCH</name>
<comment type="caution">
    <text evidence="1">The sequence shown here is derived from an EMBL/GenBank/DDBJ whole genome shotgun (WGS) entry which is preliminary data.</text>
</comment>
<dbReference type="EMBL" id="JAHRHJ020000001">
    <property type="protein sequence ID" value="KAH9331536.1"/>
    <property type="molecule type" value="Genomic_DNA"/>
</dbReference>